<organism evidence="1 2">
    <name type="scientific">Rhodocollybia butyracea</name>
    <dbReference type="NCBI Taxonomy" id="206335"/>
    <lineage>
        <taxon>Eukaryota</taxon>
        <taxon>Fungi</taxon>
        <taxon>Dikarya</taxon>
        <taxon>Basidiomycota</taxon>
        <taxon>Agaricomycotina</taxon>
        <taxon>Agaricomycetes</taxon>
        <taxon>Agaricomycetidae</taxon>
        <taxon>Agaricales</taxon>
        <taxon>Marasmiineae</taxon>
        <taxon>Omphalotaceae</taxon>
        <taxon>Rhodocollybia</taxon>
    </lineage>
</organism>
<name>A0A9P5Q1E9_9AGAR</name>
<dbReference type="AlphaFoldDB" id="A0A9P5Q1E9"/>
<reference evidence="1" key="1">
    <citation type="submission" date="2020-11" db="EMBL/GenBank/DDBJ databases">
        <authorList>
            <consortium name="DOE Joint Genome Institute"/>
            <person name="Ahrendt S."/>
            <person name="Riley R."/>
            <person name="Andreopoulos W."/>
            <person name="Labutti K."/>
            <person name="Pangilinan J."/>
            <person name="Ruiz-Duenas F.J."/>
            <person name="Barrasa J.M."/>
            <person name="Sanchez-Garcia M."/>
            <person name="Camarero S."/>
            <person name="Miyauchi S."/>
            <person name="Serrano A."/>
            <person name="Linde D."/>
            <person name="Babiker R."/>
            <person name="Drula E."/>
            <person name="Ayuso-Fernandez I."/>
            <person name="Pacheco R."/>
            <person name="Padilla G."/>
            <person name="Ferreira P."/>
            <person name="Barriuso J."/>
            <person name="Kellner H."/>
            <person name="Castanera R."/>
            <person name="Alfaro M."/>
            <person name="Ramirez L."/>
            <person name="Pisabarro A.G."/>
            <person name="Kuo A."/>
            <person name="Tritt A."/>
            <person name="Lipzen A."/>
            <person name="He G."/>
            <person name="Yan M."/>
            <person name="Ng V."/>
            <person name="Cullen D."/>
            <person name="Martin F."/>
            <person name="Rosso M.-N."/>
            <person name="Henrissat B."/>
            <person name="Hibbett D."/>
            <person name="Martinez A.T."/>
            <person name="Grigoriev I.V."/>
        </authorList>
    </citation>
    <scope>NUCLEOTIDE SEQUENCE</scope>
    <source>
        <strain evidence="1">AH 40177</strain>
    </source>
</reference>
<keyword evidence="2" id="KW-1185">Reference proteome</keyword>
<evidence type="ECO:0000313" key="1">
    <source>
        <dbReference type="EMBL" id="KAF9073003.1"/>
    </source>
</evidence>
<evidence type="ECO:0000313" key="2">
    <source>
        <dbReference type="Proteomes" id="UP000772434"/>
    </source>
</evidence>
<accession>A0A9P5Q1E9</accession>
<dbReference type="Proteomes" id="UP000772434">
    <property type="component" value="Unassembled WGS sequence"/>
</dbReference>
<sequence length="486" mass="53342">MYSFDQRLEEKKKVLCESPLLSSSITIPKGETQPWALATDPHQSGGNAPALIDRNLKPAQEFSVPPIKTFLIKPPLTSPSIPPPNPILLVIVPARKSPTPTMARMQGMGKLSAVNKAKTFPKRACTAAEAIMPLHSPTLEGSTAAEAVVPPTLDEEHLAPTTDATATSGEELAVLREGWKLIKDYLGDGVCAAVVFDFIATVVDPIVKANLTKGFSSAMSCKDSESCACIKAMIVLLTQNINKLPKQNITPPSNQSLPLLLRILPRNLLQILPLHPSVQKVFGVPDGLQGVLGMSIAQHVKPIIQDFMKFWQQEAEGKKAKLALSEGLSLYANDNDYNAKKNLAPIHEEDLVRFVAWDKCMDTAFIWRSWLTDAAVIIDKHDMDIAEECNIRIVIQEPQDGDEPLVLAKVLHLKKFLEKADACKVKIKDKQHKSDLDEQGPTLPTRLRKGKSSMTRILILMSPPLFPLPHGKKNPLLPPPNEQTSL</sequence>
<comment type="caution">
    <text evidence="1">The sequence shown here is derived from an EMBL/GenBank/DDBJ whole genome shotgun (WGS) entry which is preliminary data.</text>
</comment>
<gene>
    <name evidence="1" type="ORF">BDP27DRAFT_1360507</name>
</gene>
<dbReference type="EMBL" id="JADNRY010000020">
    <property type="protein sequence ID" value="KAF9073003.1"/>
    <property type="molecule type" value="Genomic_DNA"/>
</dbReference>
<proteinExistence type="predicted"/>
<protein>
    <submittedName>
        <fullName evidence="1">Uncharacterized protein</fullName>
    </submittedName>
</protein>